<keyword evidence="2" id="KW-0732">Signal</keyword>
<gene>
    <name evidence="3" type="ORF">WA026_014389</name>
</gene>
<accession>A0AAW1UDG8</accession>
<dbReference type="AlphaFoldDB" id="A0AAW1UDG8"/>
<comment type="caution">
    <text evidence="3">The sequence shown here is derived from an EMBL/GenBank/DDBJ whole genome shotgun (WGS) entry which is preliminary data.</text>
</comment>
<evidence type="ECO:0000313" key="3">
    <source>
        <dbReference type="EMBL" id="KAK9881044.1"/>
    </source>
</evidence>
<evidence type="ECO:0000313" key="4">
    <source>
        <dbReference type="Proteomes" id="UP001431783"/>
    </source>
</evidence>
<dbReference type="InterPro" id="IPR036291">
    <property type="entry name" value="NAD(P)-bd_dom_sf"/>
</dbReference>
<dbReference type="Proteomes" id="UP001431783">
    <property type="component" value="Unassembled WGS sequence"/>
</dbReference>
<keyword evidence="4" id="KW-1185">Reference proteome</keyword>
<dbReference type="Pfam" id="PF00106">
    <property type="entry name" value="adh_short"/>
    <property type="match status" value="1"/>
</dbReference>
<feature type="signal peptide" evidence="2">
    <location>
        <begin position="1"/>
        <end position="20"/>
    </location>
</feature>
<dbReference type="EMBL" id="JARQZJ010000067">
    <property type="protein sequence ID" value="KAK9881044.1"/>
    <property type="molecule type" value="Genomic_DNA"/>
</dbReference>
<reference evidence="3 4" key="1">
    <citation type="submission" date="2023-03" db="EMBL/GenBank/DDBJ databases">
        <title>Genome insight into feeding habits of ladybird beetles.</title>
        <authorList>
            <person name="Li H.-S."/>
            <person name="Huang Y.-H."/>
            <person name="Pang H."/>
        </authorList>
    </citation>
    <scope>NUCLEOTIDE SEQUENCE [LARGE SCALE GENOMIC DNA]</scope>
    <source>
        <strain evidence="3">SYSU_2023b</strain>
        <tissue evidence="3">Whole body</tissue>
    </source>
</reference>
<feature type="chain" id="PRO_5043901134" evidence="2">
    <location>
        <begin position="21"/>
        <end position="325"/>
    </location>
</feature>
<proteinExistence type="predicted"/>
<dbReference type="GO" id="GO:0016491">
    <property type="term" value="F:oxidoreductase activity"/>
    <property type="evidence" value="ECO:0007669"/>
    <property type="project" value="UniProtKB-KW"/>
</dbReference>
<dbReference type="PANTHER" id="PTHR43157">
    <property type="entry name" value="PHOSPHATIDYLINOSITOL-GLYCAN BIOSYNTHESIS CLASS F PROTEIN-RELATED"/>
    <property type="match status" value="1"/>
</dbReference>
<protein>
    <submittedName>
        <fullName evidence="3">Uncharacterized protein</fullName>
    </submittedName>
</protein>
<dbReference type="SUPFAM" id="SSF51735">
    <property type="entry name" value="NAD(P)-binding Rossmann-fold domains"/>
    <property type="match status" value="1"/>
</dbReference>
<dbReference type="PANTHER" id="PTHR43157:SF31">
    <property type="entry name" value="PHOSPHATIDYLINOSITOL-GLYCAN BIOSYNTHESIS CLASS F PROTEIN"/>
    <property type="match status" value="1"/>
</dbReference>
<evidence type="ECO:0000256" key="1">
    <source>
        <dbReference type="ARBA" id="ARBA00023002"/>
    </source>
</evidence>
<dbReference type="Gene3D" id="3.40.50.720">
    <property type="entry name" value="NAD(P)-binding Rossmann-like Domain"/>
    <property type="match status" value="1"/>
</dbReference>
<keyword evidence="1" id="KW-0560">Oxidoreductase</keyword>
<sequence length="325" mass="36247">MLVLFIFIIFLIWCFRQLTGKMSDSLACLVGKTAIITGGNSGIGYATALLLASRGCRIIIADKANADKSKENLMKITGNSNIFTKYLDLSSLSSVRSFCEDIQKHEKKIDILINNAGIGSAPEHCTKDGLNLTMQINFFGSFLLTHLLIDSLKAAESARVTFTGSALAYINNVSKANLNETSQKKDIYSLIQLYGNSKFCNILAAQEFGKRLKNHKIAVNSTDPGLVRTGLFQQSWLPKYLFWVYAVENSFRLIFSHIPMVGAQTNFHLASSLDMKGKTGGHYFICRPWFKPKILKNEKYCSEIWEESEKLVGLKDEEKLSAPIS</sequence>
<name>A0AAW1UDG8_9CUCU</name>
<dbReference type="InterPro" id="IPR002347">
    <property type="entry name" value="SDR_fam"/>
</dbReference>
<organism evidence="3 4">
    <name type="scientific">Henosepilachna vigintioctopunctata</name>
    <dbReference type="NCBI Taxonomy" id="420089"/>
    <lineage>
        <taxon>Eukaryota</taxon>
        <taxon>Metazoa</taxon>
        <taxon>Ecdysozoa</taxon>
        <taxon>Arthropoda</taxon>
        <taxon>Hexapoda</taxon>
        <taxon>Insecta</taxon>
        <taxon>Pterygota</taxon>
        <taxon>Neoptera</taxon>
        <taxon>Endopterygota</taxon>
        <taxon>Coleoptera</taxon>
        <taxon>Polyphaga</taxon>
        <taxon>Cucujiformia</taxon>
        <taxon>Coccinelloidea</taxon>
        <taxon>Coccinellidae</taxon>
        <taxon>Epilachninae</taxon>
        <taxon>Epilachnini</taxon>
        <taxon>Henosepilachna</taxon>
    </lineage>
</organism>
<evidence type="ECO:0000256" key="2">
    <source>
        <dbReference type="SAM" id="SignalP"/>
    </source>
</evidence>
<dbReference type="PRINTS" id="PR00081">
    <property type="entry name" value="GDHRDH"/>
</dbReference>